<sequence length="707" mass="79427">MSSSSIPIRDRSQPSSDRRPSSRASSHQAPPSREGSHPPPTSRQSSRPWPTSRSSSRPATTAPASSDQPSSGQAAPAVRRALDDVLPAELLGSVASFLERRDLANLCLASQRLGAAATEELYRTLVVDLSTFPSTGGFFQSNNRGHRYIQGLIVQAYTSDLMEEQTWQTAVTLLKRILPLVRGDALQCLILPWNLAVDHVVFDTLRKEQKKLHHLAIGPLIGVGTLRLRYALEMGWLKTLKSLKVPERMGSVHELTFYGQVIRDSKRLKTLEISTFSMFRGFESSQPGGYGYGMVGQFEDDEILERLSQPFDAQENGPHLPIKMDNLVLDHDLRPVEAPLKIVDFSCLQHLTISHCSGAATFLQHLQEVFGVSGHAKQRPRNQLVLRSLRLRTGGEKCASVEGFLQSFAGLQLLLIEQRGHDDDPWEFGLSCLDHHLDTLVHLYIGLGNDFDAVNWEAEQFDEEPRPYGRPKWRANSVDLKPSLQRAQNLQQLALTFPQVYTYEEDVTKVASLREFLDAITELPGLRILRMLSWPRTHTRADNQISWNITRASYHREVECSASNLVCVLRELYTKKGKPPPLKLLIIGNPILLDCPVWDDIRYGPIHDSKTPVCFKTVFPESTGEVAVCFNRRYQPELWSIGHSLTSSKPPPPYAIEVTADEAEAMVPVFDPFAEIGSRGGDRGLGVGGFYPRRWDRDEGYAWDFWY</sequence>
<evidence type="ECO:0000313" key="3">
    <source>
        <dbReference type="Proteomes" id="UP001271007"/>
    </source>
</evidence>
<protein>
    <recommendedName>
        <fullName evidence="4">F-box domain-containing protein</fullName>
    </recommendedName>
</protein>
<reference evidence="2" key="1">
    <citation type="submission" date="2023-04" db="EMBL/GenBank/DDBJ databases">
        <title>Black Yeasts Isolated from many extreme environments.</title>
        <authorList>
            <person name="Coleine C."/>
            <person name="Stajich J.E."/>
            <person name="Selbmann L."/>
        </authorList>
    </citation>
    <scope>NUCLEOTIDE SEQUENCE</scope>
    <source>
        <strain evidence="2">CCFEE 5312</strain>
    </source>
</reference>
<proteinExistence type="predicted"/>
<keyword evidence="3" id="KW-1185">Reference proteome</keyword>
<name>A0AAJ0DRW1_9PEZI</name>
<organism evidence="2 3">
    <name type="scientific">Extremus antarcticus</name>
    <dbReference type="NCBI Taxonomy" id="702011"/>
    <lineage>
        <taxon>Eukaryota</taxon>
        <taxon>Fungi</taxon>
        <taxon>Dikarya</taxon>
        <taxon>Ascomycota</taxon>
        <taxon>Pezizomycotina</taxon>
        <taxon>Dothideomycetes</taxon>
        <taxon>Dothideomycetidae</taxon>
        <taxon>Mycosphaerellales</taxon>
        <taxon>Extremaceae</taxon>
        <taxon>Extremus</taxon>
    </lineage>
</organism>
<evidence type="ECO:0000256" key="1">
    <source>
        <dbReference type="SAM" id="MobiDB-lite"/>
    </source>
</evidence>
<comment type="caution">
    <text evidence="2">The sequence shown here is derived from an EMBL/GenBank/DDBJ whole genome shotgun (WGS) entry which is preliminary data.</text>
</comment>
<dbReference type="AlphaFoldDB" id="A0AAJ0DRW1"/>
<dbReference type="EMBL" id="JAWDJX010000010">
    <property type="protein sequence ID" value="KAK3055044.1"/>
    <property type="molecule type" value="Genomic_DNA"/>
</dbReference>
<gene>
    <name evidence="2" type="ORF">LTR09_004204</name>
</gene>
<feature type="compositionally biased region" description="Basic and acidic residues" evidence="1">
    <location>
        <begin position="8"/>
        <end position="20"/>
    </location>
</feature>
<feature type="compositionally biased region" description="Low complexity" evidence="1">
    <location>
        <begin position="42"/>
        <end position="66"/>
    </location>
</feature>
<evidence type="ECO:0000313" key="2">
    <source>
        <dbReference type="EMBL" id="KAK3055044.1"/>
    </source>
</evidence>
<feature type="region of interest" description="Disordered" evidence="1">
    <location>
        <begin position="1"/>
        <end position="77"/>
    </location>
</feature>
<evidence type="ECO:0008006" key="4">
    <source>
        <dbReference type="Google" id="ProtNLM"/>
    </source>
</evidence>
<accession>A0AAJ0DRW1</accession>
<dbReference type="Proteomes" id="UP001271007">
    <property type="component" value="Unassembled WGS sequence"/>
</dbReference>